<evidence type="ECO:0000256" key="3">
    <source>
        <dbReference type="ARBA" id="ARBA00022490"/>
    </source>
</evidence>
<feature type="compositionally biased region" description="Polar residues" evidence="5">
    <location>
        <begin position="31"/>
        <end position="44"/>
    </location>
</feature>
<sequence length="608" mass="66453">MLARDSPCLHRPRITEQLAQPPEQQGIHPFQASNKSSLISSTQRARGDRGKEPMPLRSPPGAADRNAASPKLLDRGAAADMPARSPKLLRSNSSKKVAAASSLERAILSFKTWEPDATDAAACAAARAPAADHAAPPSPVRRIHGARPGRLALGPQSPLAAARRQPPEQGARSPLHEAAATTVQKMFKGHRTRRSLADCAIVVEELWWKLYDQASLDRKSVSFFAGGKQETAASRWVRAGKRIAKVGKGLCKDDKAQQLALRHWLEAIDPRHRYGHNLHLYYDIWFQSSSTEPFFYWLDIGAGREIHHPSCPRTKLHSQLVMYLGMNERAAYEVVVEDGRLAYLQSGLLVNTTDESKWIFVLSTSRSLYVGQKKKGQFQHSSFLAGGATSAAGRLVAKDGVLKAIWPYSGHYLPTEENFNEFISFLQEHNVDLTNVKRCSVDDDEYPSLKRKQASDVEASSQQEEEPKETAGPTAMAVAEEGADAPPEAADAVSSETSGRAQVKWTSGAGARIGCVRDYPAELQSRALEQVNLSPNRPAAAAPQPWPIPSPRPSPRIRLSPRVQYMGMAVSPGVRPLKQQCLGLRPPTVRLTLPSSKASNSTVNPSLN</sequence>
<keyword evidence="7" id="KW-1185">Reference proteome</keyword>
<dbReference type="GO" id="GO:0005634">
    <property type="term" value="C:nucleus"/>
    <property type="evidence" value="ECO:0007669"/>
    <property type="project" value="UniProtKB-SubCell"/>
</dbReference>
<dbReference type="AlphaFoldDB" id="A0A8T0U7K1"/>
<evidence type="ECO:0000313" key="6">
    <source>
        <dbReference type="EMBL" id="KAG2617026.1"/>
    </source>
</evidence>
<evidence type="ECO:0000256" key="5">
    <source>
        <dbReference type="SAM" id="MobiDB-lite"/>
    </source>
</evidence>
<feature type="region of interest" description="Disordered" evidence="5">
    <location>
        <begin position="447"/>
        <end position="498"/>
    </location>
</feature>
<evidence type="ECO:0000256" key="2">
    <source>
        <dbReference type="ARBA" id="ARBA00004496"/>
    </source>
</evidence>
<feature type="compositionally biased region" description="Basic and acidic residues" evidence="5">
    <location>
        <begin position="45"/>
        <end position="54"/>
    </location>
</feature>
<keyword evidence="3" id="KW-0963">Cytoplasm</keyword>
<accession>A0A8T0U7K1</accession>
<dbReference type="PANTHER" id="PTHR31250:SF44">
    <property type="entry name" value="CALMODULIN-BINDING FAMILY PROTEIN"/>
    <property type="match status" value="1"/>
</dbReference>
<feature type="region of interest" description="Disordered" evidence="5">
    <location>
        <begin position="535"/>
        <end position="557"/>
    </location>
</feature>
<protein>
    <submittedName>
        <fullName evidence="6">Uncharacterized protein</fullName>
    </submittedName>
</protein>
<comment type="subcellular location">
    <subcellularLocation>
        <location evidence="2">Cytoplasm</location>
    </subcellularLocation>
    <subcellularLocation>
        <location evidence="1">Nucleus</location>
    </subcellularLocation>
</comment>
<keyword evidence="4" id="KW-0539">Nucleus</keyword>
<reference evidence="6" key="1">
    <citation type="submission" date="2020-05" db="EMBL/GenBank/DDBJ databases">
        <title>WGS assembly of Panicum virgatum.</title>
        <authorList>
            <person name="Lovell J.T."/>
            <person name="Jenkins J."/>
            <person name="Shu S."/>
            <person name="Juenger T.E."/>
            <person name="Schmutz J."/>
        </authorList>
    </citation>
    <scope>NUCLEOTIDE SEQUENCE</scope>
    <source>
        <strain evidence="6">AP13</strain>
    </source>
</reference>
<evidence type="ECO:0000256" key="4">
    <source>
        <dbReference type="ARBA" id="ARBA00023242"/>
    </source>
</evidence>
<dbReference type="PANTHER" id="PTHR31250">
    <property type="entry name" value="IQ DOMAIN-CONTAINING PROTEIN IQM3"/>
    <property type="match status" value="1"/>
</dbReference>
<dbReference type="GO" id="GO:0005737">
    <property type="term" value="C:cytoplasm"/>
    <property type="evidence" value="ECO:0007669"/>
    <property type="project" value="UniProtKB-SubCell"/>
</dbReference>
<name>A0A8T0U7K1_PANVG</name>
<dbReference type="PROSITE" id="PS50096">
    <property type="entry name" value="IQ"/>
    <property type="match status" value="1"/>
</dbReference>
<comment type="caution">
    <text evidence="6">The sequence shown here is derived from an EMBL/GenBank/DDBJ whole genome shotgun (WGS) entry which is preliminary data.</text>
</comment>
<evidence type="ECO:0000256" key="1">
    <source>
        <dbReference type="ARBA" id="ARBA00004123"/>
    </source>
</evidence>
<organism evidence="6 7">
    <name type="scientific">Panicum virgatum</name>
    <name type="common">Blackwell switchgrass</name>
    <dbReference type="NCBI Taxonomy" id="38727"/>
    <lineage>
        <taxon>Eukaryota</taxon>
        <taxon>Viridiplantae</taxon>
        <taxon>Streptophyta</taxon>
        <taxon>Embryophyta</taxon>
        <taxon>Tracheophyta</taxon>
        <taxon>Spermatophyta</taxon>
        <taxon>Magnoliopsida</taxon>
        <taxon>Liliopsida</taxon>
        <taxon>Poales</taxon>
        <taxon>Poaceae</taxon>
        <taxon>PACMAD clade</taxon>
        <taxon>Panicoideae</taxon>
        <taxon>Panicodae</taxon>
        <taxon>Paniceae</taxon>
        <taxon>Panicinae</taxon>
        <taxon>Panicum</taxon>
        <taxon>Panicum sect. Hiantes</taxon>
    </lineage>
</organism>
<dbReference type="InterPro" id="IPR044159">
    <property type="entry name" value="IQM"/>
</dbReference>
<feature type="region of interest" description="Disordered" evidence="5">
    <location>
        <begin position="1"/>
        <end position="96"/>
    </location>
</feature>
<dbReference type="EMBL" id="CM029042">
    <property type="protein sequence ID" value="KAG2617026.1"/>
    <property type="molecule type" value="Genomic_DNA"/>
</dbReference>
<feature type="region of interest" description="Disordered" evidence="5">
    <location>
        <begin position="130"/>
        <end position="176"/>
    </location>
</feature>
<dbReference type="Proteomes" id="UP000823388">
    <property type="component" value="Chromosome 3N"/>
</dbReference>
<feature type="compositionally biased region" description="Low complexity" evidence="5">
    <location>
        <begin position="477"/>
        <end position="496"/>
    </location>
</feature>
<gene>
    <name evidence="6" type="ORF">PVAP13_3NG178066</name>
</gene>
<evidence type="ECO:0000313" key="7">
    <source>
        <dbReference type="Proteomes" id="UP000823388"/>
    </source>
</evidence>
<feature type="compositionally biased region" description="Pro residues" evidence="5">
    <location>
        <begin position="544"/>
        <end position="554"/>
    </location>
</feature>
<proteinExistence type="predicted"/>